<gene>
    <name evidence="1" type="ORF">CFL01nite_14140</name>
</gene>
<protein>
    <recommendedName>
        <fullName evidence="3">DUF3151 domain-containing protein</fullName>
    </recommendedName>
</protein>
<evidence type="ECO:0000313" key="2">
    <source>
        <dbReference type="Proteomes" id="UP000315353"/>
    </source>
</evidence>
<dbReference type="Pfam" id="PF11349">
    <property type="entry name" value="DUF3151"/>
    <property type="match status" value="1"/>
</dbReference>
<sequence length="148" mass="15997">MQALNWGIMKINDMLAPEPIKLLQDPGADSTADLAAGIVSHPDSPLLWALLAEEELAGVRAQGAAPAAYITAYAYARTGYHRSLDRLRGNGWKGWGPVPFDHEPNQGVLRAIAALAHAAQAIGEQDEYDRLRQMLSDADPDSVARLLD</sequence>
<dbReference type="InterPro" id="IPR014487">
    <property type="entry name" value="DUF3151"/>
</dbReference>
<reference evidence="1 2" key="1">
    <citation type="submission" date="2019-06" db="EMBL/GenBank/DDBJ databases">
        <title>Whole genome shotgun sequence of Corynebacterium flavescens NBRC 14136.</title>
        <authorList>
            <person name="Hosoyama A."/>
            <person name="Uohara A."/>
            <person name="Ohji S."/>
            <person name="Ichikawa N."/>
        </authorList>
    </citation>
    <scope>NUCLEOTIDE SEQUENCE [LARGE SCALE GENOMIC DNA]</scope>
    <source>
        <strain evidence="1 2">NBRC 14136</strain>
    </source>
</reference>
<dbReference type="AlphaFoldDB" id="A0AB73B883"/>
<dbReference type="Proteomes" id="UP000315353">
    <property type="component" value="Unassembled WGS sequence"/>
</dbReference>
<dbReference type="PIRSF" id="PIRSF017349">
    <property type="entry name" value="UCP017349"/>
    <property type="match status" value="1"/>
</dbReference>
<accession>A0AB73B883</accession>
<evidence type="ECO:0000313" key="1">
    <source>
        <dbReference type="EMBL" id="GEB97919.1"/>
    </source>
</evidence>
<comment type="caution">
    <text evidence="1">The sequence shown here is derived from an EMBL/GenBank/DDBJ whole genome shotgun (WGS) entry which is preliminary data.</text>
</comment>
<evidence type="ECO:0008006" key="3">
    <source>
        <dbReference type="Google" id="ProtNLM"/>
    </source>
</evidence>
<name>A0AB73B883_CORFL</name>
<proteinExistence type="predicted"/>
<dbReference type="EMBL" id="BJNB01000020">
    <property type="protein sequence ID" value="GEB97919.1"/>
    <property type="molecule type" value="Genomic_DNA"/>
</dbReference>
<organism evidence="1 2">
    <name type="scientific">Corynebacterium flavescens</name>
    <dbReference type="NCBI Taxonomy" id="28028"/>
    <lineage>
        <taxon>Bacteria</taxon>
        <taxon>Bacillati</taxon>
        <taxon>Actinomycetota</taxon>
        <taxon>Actinomycetes</taxon>
        <taxon>Mycobacteriales</taxon>
        <taxon>Corynebacteriaceae</taxon>
        <taxon>Corynebacterium</taxon>
    </lineage>
</organism>